<feature type="domain" description="UDP N-acetylglucosamine O-acyltransferase C-terminal" evidence="7">
    <location>
        <begin position="307"/>
        <end position="388"/>
    </location>
</feature>
<dbReference type="OrthoDB" id="25818at2759"/>
<dbReference type="Gene3D" id="2.160.10.10">
    <property type="entry name" value="Hexapeptide repeat proteins"/>
    <property type="match status" value="1"/>
</dbReference>
<keyword evidence="2" id="KW-0441">Lipid A biosynthesis</keyword>
<evidence type="ECO:0000259" key="7">
    <source>
        <dbReference type="Pfam" id="PF13720"/>
    </source>
</evidence>
<evidence type="ECO:0000256" key="1">
    <source>
        <dbReference type="ARBA" id="ARBA00022516"/>
    </source>
</evidence>
<evidence type="ECO:0000256" key="3">
    <source>
        <dbReference type="ARBA" id="ARBA00022679"/>
    </source>
</evidence>
<feature type="compositionally biased region" description="Low complexity" evidence="6">
    <location>
        <begin position="1"/>
        <end position="14"/>
    </location>
</feature>
<comment type="caution">
    <text evidence="8">The sequence shown here is derived from an EMBL/GenBank/DDBJ whole genome shotgun (WGS) entry which is preliminary data.</text>
</comment>
<dbReference type="InterPro" id="IPR010137">
    <property type="entry name" value="Lipid_A_LpxA"/>
</dbReference>
<name>A0A830HT12_9CHLO</name>
<dbReference type="Pfam" id="PF13720">
    <property type="entry name" value="Acetyltransf_11"/>
    <property type="match status" value="1"/>
</dbReference>
<keyword evidence="5" id="KW-0012">Acyltransferase</keyword>
<evidence type="ECO:0000256" key="5">
    <source>
        <dbReference type="ARBA" id="ARBA00023315"/>
    </source>
</evidence>
<organism evidence="8 9">
    <name type="scientific">Pycnococcus provasolii</name>
    <dbReference type="NCBI Taxonomy" id="41880"/>
    <lineage>
        <taxon>Eukaryota</taxon>
        <taxon>Viridiplantae</taxon>
        <taxon>Chlorophyta</taxon>
        <taxon>Pseudoscourfieldiophyceae</taxon>
        <taxon>Pseudoscourfieldiales</taxon>
        <taxon>Pycnococcaceae</taxon>
        <taxon>Pycnococcus</taxon>
    </lineage>
</organism>
<keyword evidence="1" id="KW-0444">Lipid biosynthesis</keyword>
<dbReference type="GO" id="GO:0008780">
    <property type="term" value="F:acyl-[acyl-carrier-protein]-UDP-N-acetylglucosamine O-acyltransferase activity"/>
    <property type="evidence" value="ECO:0007669"/>
    <property type="project" value="InterPro"/>
</dbReference>
<dbReference type="PROSITE" id="PS00101">
    <property type="entry name" value="HEXAPEP_TRANSFERASES"/>
    <property type="match status" value="1"/>
</dbReference>
<evidence type="ECO:0000256" key="6">
    <source>
        <dbReference type="SAM" id="MobiDB-lite"/>
    </source>
</evidence>
<evidence type="ECO:0000313" key="9">
    <source>
        <dbReference type="Proteomes" id="UP000660262"/>
    </source>
</evidence>
<protein>
    <recommendedName>
        <fullName evidence="7">UDP N-acetylglucosamine O-acyltransferase C-terminal domain-containing protein</fullName>
    </recommendedName>
</protein>
<accession>A0A830HT12</accession>
<dbReference type="SUPFAM" id="SSF51161">
    <property type="entry name" value="Trimeric LpxA-like enzymes"/>
    <property type="match status" value="1"/>
</dbReference>
<keyword evidence="9" id="KW-1185">Reference proteome</keyword>
<dbReference type="InterPro" id="IPR029098">
    <property type="entry name" value="Acetyltransf_C"/>
</dbReference>
<proteinExistence type="predicted"/>
<dbReference type="GO" id="GO:0016020">
    <property type="term" value="C:membrane"/>
    <property type="evidence" value="ECO:0007669"/>
    <property type="project" value="GOC"/>
</dbReference>
<keyword evidence="4" id="KW-0443">Lipid metabolism</keyword>
<reference evidence="8" key="1">
    <citation type="submission" date="2020-10" db="EMBL/GenBank/DDBJ databases">
        <title>Unveiling of a novel bifunctional photoreceptor, Dualchrome1, isolated from a cosmopolitan green alga.</title>
        <authorList>
            <person name="Suzuki S."/>
            <person name="Kawachi M."/>
        </authorList>
    </citation>
    <scope>NUCLEOTIDE SEQUENCE</scope>
    <source>
        <strain evidence="8">NIES 2893</strain>
    </source>
</reference>
<dbReference type="PANTHER" id="PTHR43480">
    <property type="entry name" value="ACYL-[ACYL-CARRIER-PROTEIN]--UDP-N-ACETYLGLUCOSAMINE O-ACYLTRANSFERASE"/>
    <property type="match status" value="1"/>
</dbReference>
<dbReference type="PANTHER" id="PTHR43480:SF1">
    <property type="entry name" value="ACYL-[ACYL-CARRIER-PROTEIN]--UDP-N-ACETYLGLUCOSAMINE O-ACYLTRANSFERASE, MITOCHONDRIAL-RELATED"/>
    <property type="match status" value="1"/>
</dbReference>
<dbReference type="InterPro" id="IPR018357">
    <property type="entry name" value="Hexapep_transf_CS"/>
</dbReference>
<evidence type="ECO:0000256" key="4">
    <source>
        <dbReference type="ARBA" id="ARBA00023098"/>
    </source>
</evidence>
<evidence type="ECO:0000256" key="2">
    <source>
        <dbReference type="ARBA" id="ARBA00022556"/>
    </source>
</evidence>
<gene>
    <name evidence="8" type="ORF">PPROV_000853800</name>
</gene>
<sequence length="421" mass="43050">MASASGAAASMAGSRPCSHSHKNLHCRPSNHGVVATNKRQTFSASLRHALFRKAMPDLSSVRSSMPGVVVASAITSGVPSAAQPAPSHEKASYPDVPGAEGFPAGVYVHPSSAACVSPSAVLMPGVSIGPFCVVSAEATLHADVVLDGHNAVIGTTTIGEGTRLLHGAVVGARDGGGGTTVVGAHNTIGHHAAVGVVCQDLKYDQSTTGSHLVVGDCNDIREGASIQRSSLPDTTTRLGNSNLVMNHAHVGHDVTVGDGNVLASGVLLAGHVRVGSRCVIGGGVAIAQRCVVGDYAFLAGGSMVERDVPPCVKAMGDRAVTRGVNDIQLMRCGVSDDERAALRKAYRALWFAGGEGSRNAGETARRLVSESKFAEGTLARSFLEFVAEADNMELAKAVPRERVGAVCSGDVRARRSGAAAS</sequence>
<dbReference type="InterPro" id="IPR011004">
    <property type="entry name" value="Trimer_LpxA-like_sf"/>
</dbReference>
<dbReference type="GO" id="GO:0009245">
    <property type="term" value="P:lipid A biosynthetic process"/>
    <property type="evidence" value="ECO:0007669"/>
    <property type="project" value="UniProtKB-KW"/>
</dbReference>
<evidence type="ECO:0000313" key="8">
    <source>
        <dbReference type="EMBL" id="GHP09803.1"/>
    </source>
</evidence>
<dbReference type="AlphaFoldDB" id="A0A830HT12"/>
<feature type="region of interest" description="Disordered" evidence="6">
    <location>
        <begin position="1"/>
        <end position="31"/>
    </location>
</feature>
<dbReference type="Pfam" id="PF00132">
    <property type="entry name" value="Hexapep"/>
    <property type="match status" value="1"/>
</dbReference>
<keyword evidence="3" id="KW-0808">Transferase</keyword>
<dbReference type="EMBL" id="BNJQ01000026">
    <property type="protein sequence ID" value="GHP09803.1"/>
    <property type="molecule type" value="Genomic_DNA"/>
</dbReference>
<dbReference type="Proteomes" id="UP000660262">
    <property type="component" value="Unassembled WGS sequence"/>
</dbReference>
<dbReference type="InterPro" id="IPR001451">
    <property type="entry name" value="Hexapep"/>
</dbReference>